<reference evidence="1" key="1">
    <citation type="journal article" date="2019" name="Science">
        <title>Mutation of a bHLH transcription factor allowed almond domestication.</title>
        <authorList>
            <person name="Sanchez-Perez R."/>
            <person name="Pavan S."/>
            <person name="Mazzeo R."/>
            <person name="Moldovan C."/>
            <person name="Aiese Cigliano R."/>
            <person name="Del Cueto J."/>
            <person name="Ricciardi F."/>
            <person name="Lotti C."/>
            <person name="Ricciardi L."/>
            <person name="Dicenta F."/>
            <person name="Lopez-Marques R.L."/>
            <person name="Lindberg Moller B."/>
        </authorList>
    </citation>
    <scope>NUCLEOTIDE SEQUENCE</scope>
</reference>
<accession>A0A5H2XFQ0</accession>
<sequence>MKLYSDHSYAAGGTLSGSGSVGLLNVSLECYKHYPMYLSDLELGYGDLRYLECRNPGHP</sequence>
<protein>
    <submittedName>
        <fullName evidence="1">Uncharacterized protein</fullName>
    </submittedName>
</protein>
<gene>
    <name evidence="1" type="ORF">Prudu_42S000300</name>
</gene>
<dbReference type="EMBL" id="AP020379">
    <property type="protein sequence ID" value="BBN67323.1"/>
    <property type="molecule type" value="Genomic_DNA"/>
</dbReference>
<proteinExistence type="predicted"/>
<evidence type="ECO:0000313" key="1">
    <source>
        <dbReference type="EMBL" id="BBN67323.1"/>
    </source>
</evidence>
<dbReference type="AlphaFoldDB" id="A0A5H2XFQ0"/>
<organism evidence="1">
    <name type="scientific">Prunus dulcis</name>
    <name type="common">Almond</name>
    <name type="synonym">Amygdalus dulcis</name>
    <dbReference type="NCBI Taxonomy" id="3755"/>
    <lineage>
        <taxon>Eukaryota</taxon>
        <taxon>Viridiplantae</taxon>
        <taxon>Streptophyta</taxon>
        <taxon>Embryophyta</taxon>
        <taxon>Tracheophyta</taxon>
        <taxon>Spermatophyta</taxon>
        <taxon>Magnoliopsida</taxon>
        <taxon>eudicotyledons</taxon>
        <taxon>Gunneridae</taxon>
        <taxon>Pentapetalae</taxon>
        <taxon>rosids</taxon>
        <taxon>fabids</taxon>
        <taxon>Rosales</taxon>
        <taxon>Rosaceae</taxon>
        <taxon>Amygdaloideae</taxon>
        <taxon>Amygdaleae</taxon>
        <taxon>Prunus</taxon>
    </lineage>
</organism>
<name>A0A5H2XFQ0_PRUDU</name>